<organism evidence="1 2">
    <name type="scientific">Thelohanellus kitauei</name>
    <name type="common">Myxosporean</name>
    <dbReference type="NCBI Taxonomy" id="669202"/>
    <lineage>
        <taxon>Eukaryota</taxon>
        <taxon>Metazoa</taxon>
        <taxon>Cnidaria</taxon>
        <taxon>Myxozoa</taxon>
        <taxon>Myxosporea</taxon>
        <taxon>Bivalvulida</taxon>
        <taxon>Platysporina</taxon>
        <taxon>Myxobolidae</taxon>
        <taxon>Thelohanellus</taxon>
    </lineage>
</organism>
<sequence length="105" mass="12131">MARRFMDCGVSKWKGLIQKISSYSSRPKMKIVRAVNLILPDSDATNVEKRLMQISYLQLFCNRKTPRLLLAKAKKLLSFRHQRHLNAPYQKLSDAQNELEDAVGI</sequence>
<comment type="caution">
    <text evidence="1">The sequence shown here is derived from an EMBL/GenBank/DDBJ whole genome shotgun (WGS) entry which is preliminary data.</text>
</comment>
<reference evidence="1 2" key="1">
    <citation type="journal article" date="2014" name="Genome Biol. Evol.">
        <title>The genome of the myxosporean Thelohanellus kitauei shows adaptations to nutrient acquisition within its fish host.</title>
        <authorList>
            <person name="Yang Y."/>
            <person name="Xiong J."/>
            <person name="Zhou Z."/>
            <person name="Huo F."/>
            <person name="Miao W."/>
            <person name="Ran C."/>
            <person name="Liu Y."/>
            <person name="Zhang J."/>
            <person name="Feng J."/>
            <person name="Wang M."/>
            <person name="Wang M."/>
            <person name="Wang L."/>
            <person name="Yao B."/>
        </authorList>
    </citation>
    <scope>NUCLEOTIDE SEQUENCE [LARGE SCALE GENOMIC DNA]</scope>
    <source>
        <strain evidence="1">Wuqing</strain>
    </source>
</reference>
<dbReference type="Proteomes" id="UP000031668">
    <property type="component" value="Unassembled WGS sequence"/>
</dbReference>
<evidence type="ECO:0000313" key="1">
    <source>
        <dbReference type="EMBL" id="KII72004.1"/>
    </source>
</evidence>
<proteinExistence type="predicted"/>
<gene>
    <name evidence="1" type="ORF">RF11_00783</name>
</gene>
<dbReference type="AlphaFoldDB" id="A0A0C2J2A5"/>
<evidence type="ECO:0000313" key="2">
    <source>
        <dbReference type="Proteomes" id="UP000031668"/>
    </source>
</evidence>
<accession>A0A0C2J2A5</accession>
<dbReference type="EMBL" id="JWZT01001472">
    <property type="protein sequence ID" value="KII72004.1"/>
    <property type="molecule type" value="Genomic_DNA"/>
</dbReference>
<name>A0A0C2J2A5_THEKT</name>
<protein>
    <submittedName>
        <fullName evidence="1">Uncharacterized protein</fullName>
    </submittedName>
</protein>
<keyword evidence="2" id="KW-1185">Reference proteome</keyword>